<evidence type="ECO:0000313" key="3">
    <source>
        <dbReference type="EMBL" id="CAH0101276.1"/>
    </source>
</evidence>
<sequence length="232" mass="24794">MAYSKIVLVMVVLQLCCATRVELPSDHQHNSRTRLRLHSAANKGDNHHDMKLAKFGWNGVLVPIHPLGFVDSDTRPIRSRERRQTGTAVGGNSNAERRSQRVTSAPLLQGLSLLDLPVFSRGDRPSSMDKTLGAIFSKVAFSATNQSGATGLVAVASSNKNSDQTTDKVDERNAALDAGGQPSSNGINSTATSSTTTEASTSSESKSVVLPSSSTLVPIRSKPVFEFDTRCL</sequence>
<gene>
    <name evidence="3" type="ORF">DGAL_LOCUS3604</name>
</gene>
<dbReference type="Proteomes" id="UP000789390">
    <property type="component" value="Unassembled WGS sequence"/>
</dbReference>
<proteinExistence type="predicted"/>
<protein>
    <submittedName>
        <fullName evidence="3">Uncharacterized protein</fullName>
    </submittedName>
</protein>
<feature type="compositionally biased region" description="Low complexity" evidence="1">
    <location>
        <begin position="189"/>
        <end position="213"/>
    </location>
</feature>
<feature type="chain" id="PRO_5035292661" evidence="2">
    <location>
        <begin position="19"/>
        <end position="232"/>
    </location>
</feature>
<feature type="signal peptide" evidence="2">
    <location>
        <begin position="1"/>
        <end position="18"/>
    </location>
</feature>
<comment type="caution">
    <text evidence="3">The sequence shown here is derived from an EMBL/GenBank/DDBJ whole genome shotgun (WGS) entry which is preliminary data.</text>
</comment>
<evidence type="ECO:0000313" key="4">
    <source>
        <dbReference type="Proteomes" id="UP000789390"/>
    </source>
</evidence>
<feature type="region of interest" description="Disordered" evidence="1">
    <location>
        <begin position="72"/>
        <end position="101"/>
    </location>
</feature>
<feature type="region of interest" description="Disordered" evidence="1">
    <location>
        <begin position="175"/>
        <end position="213"/>
    </location>
</feature>
<dbReference type="EMBL" id="CAKKLH010000056">
    <property type="protein sequence ID" value="CAH0101276.1"/>
    <property type="molecule type" value="Genomic_DNA"/>
</dbReference>
<feature type="compositionally biased region" description="Basic and acidic residues" evidence="1">
    <location>
        <begin position="72"/>
        <end position="84"/>
    </location>
</feature>
<evidence type="ECO:0000256" key="1">
    <source>
        <dbReference type="SAM" id="MobiDB-lite"/>
    </source>
</evidence>
<dbReference type="AlphaFoldDB" id="A0A8J2WH12"/>
<keyword evidence="4" id="KW-1185">Reference proteome</keyword>
<organism evidence="3 4">
    <name type="scientific">Daphnia galeata</name>
    <dbReference type="NCBI Taxonomy" id="27404"/>
    <lineage>
        <taxon>Eukaryota</taxon>
        <taxon>Metazoa</taxon>
        <taxon>Ecdysozoa</taxon>
        <taxon>Arthropoda</taxon>
        <taxon>Crustacea</taxon>
        <taxon>Branchiopoda</taxon>
        <taxon>Diplostraca</taxon>
        <taxon>Cladocera</taxon>
        <taxon>Anomopoda</taxon>
        <taxon>Daphniidae</taxon>
        <taxon>Daphnia</taxon>
    </lineage>
</organism>
<name>A0A8J2WH12_9CRUS</name>
<evidence type="ECO:0000256" key="2">
    <source>
        <dbReference type="SAM" id="SignalP"/>
    </source>
</evidence>
<accession>A0A8J2WH12</accession>
<feature type="compositionally biased region" description="Polar residues" evidence="1">
    <location>
        <begin position="85"/>
        <end position="94"/>
    </location>
</feature>
<reference evidence="3" key="1">
    <citation type="submission" date="2021-11" db="EMBL/GenBank/DDBJ databases">
        <authorList>
            <person name="Schell T."/>
        </authorList>
    </citation>
    <scope>NUCLEOTIDE SEQUENCE</scope>
    <source>
        <strain evidence="3">M5</strain>
    </source>
</reference>
<keyword evidence="2" id="KW-0732">Signal</keyword>